<proteinExistence type="predicted"/>
<dbReference type="EMBL" id="HBUE01335000">
    <property type="protein sequence ID" value="CAG6595393.1"/>
    <property type="molecule type" value="Transcribed_RNA"/>
</dbReference>
<dbReference type="EMBL" id="HBUE01060561">
    <property type="protein sequence ID" value="CAG6468421.1"/>
    <property type="molecule type" value="Transcribed_RNA"/>
</dbReference>
<sequence length="107" mass="12273">MSYANTRMTNASIGHIPEPVGRTNIKRSRIPNSNISIMDLFERKRSKLVGWILPRLPHPRQSVQNKTNAHKRNCNGRTNCFSWWPTEPIRTGPIIPSLRIRSTQSAL</sequence>
<name>A0A8D8B6G0_CULPI</name>
<dbReference type="EMBL" id="HBUE01060557">
    <property type="protein sequence ID" value="CAG6468419.1"/>
    <property type="molecule type" value="Transcribed_RNA"/>
</dbReference>
<accession>A0A8D8B6G0</accession>
<dbReference type="EMBL" id="HBUE01334999">
    <property type="protein sequence ID" value="CAG6595392.1"/>
    <property type="molecule type" value="Transcribed_RNA"/>
</dbReference>
<dbReference type="EMBL" id="HBUE01060562">
    <property type="protein sequence ID" value="CAG6468422.1"/>
    <property type="molecule type" value="Transcribed_RNA"/>
</dbReference>
<dbReference type="EMBL" id="HBUE01060564">
    <property type="protein sequence ID" value="CAG6468423.1"/>
    <property type="molecule type" value="Transcribed_RNA"/>
</dbReference>
<dbReference type="EMBL" id="HBUE01228238">
    <property type="protein sequence ID" value="CAG6543268.1"/>
    <property type="molecule type" value="Transcribed_RNA"/>
</dbReference>
<dbReference type="EMBL" id="HBUE01060559">
    <property type="protein sequence ID" value="CAG6468420.1"/>
    <property type="molecule type" value="Transcribed_RNA"/>
</dbReference>
<organism evidence="1">
    <name type="scientific">Culex pipiens</name>
    <name type="common">House mosquito</name>
    <dbReference type="NCBI Taxonomy" id="7175"/>
    <lineage>
        <taxon>Eukaryota</taxon>
        <taxon>Metazoa</taxon>
        <taxon>Ecdysozoa</taxon>
        <taxon>Arthropoda</taxon>
        <taxon>Hexapoda</taxon>
        <taxon>Insecta</taxon>
        <taxon>Pterygota</taxon>
        <taxon>Neoptera</taxon>
        <taxon>Endopterygota</taxon>
        <taxon>Diptera</taxon>
        <taxon>Nematocera</taxon>
        <taxon>Culicoidea</taxon>
        <taxon>Culicidae</taxon>
        <taxon>Culicinae</taxon>
        <taxon>Culicini</taxon>
        <taxon>Culex</taxon>
        <taxon>Culex</taxon>
    </lineage>
</organism>
<dbReference type="AlphaFoldDB" id="A0A8D8B6G0"/>
<dbReference type="EMBL" id="HBUE01228241">
    <property type="protein sequence ID" value="CAG6543270.1"/>
    <property type="molecule type" value="Transcribed_RNA"/>
</dbReference>
<dbReference type="EMBL" id="HBUE01228242">
    <property type="protein sequence ID" value="CAG6543271.1"/>
    <property type="molecule type" value="Transcribed_RNA"/>
</dbReference>
<dbReference type="EMBL" id="HBUE01334998">
    <property type="protein sequence ID" value="CAG6595391.1"/>
    <property type="molecule type" value="Transcribed_RNA"/>
</dbReference>
<dbReference type="EMBL" id="HBUE01334996">
    <property type="protein sequence ID" value="CAG6595390.1"/>
    <property type="molecule type" value="Transcribed_RNA"/>
</dbReference>
<protein>
    <submittedName>
        <fullName evidence="1">(northern house mosquito) hypothetical protein</fullName>
    </submittedName>
</protein>
<reference evidence="1" key="1">
    <citation type="submission" date="2021-05" db="EMBL/GenBank/DDBJ databases">
        <authorList>
            <person name="Alioto T."/>
            <person name="Alioto T."/>
            <person name="Gomez Garrido J."/>
        </authorList>
    </citation>
    <scope>NUCLEOTIDE SEQUENCE</scope>
</reference>
<evidence type="ECO:0000313" key="1">
    <source>
        <dbReference type="EMBL" id="CAG6468423.1"/>
    </source>
</evidence>
<dbReference type="EMBL" id="HBUE01228240">
    <property type="protein sequence ID" value="CAG6543269.1"/>
    <property type="molecule type" value="Transcribed_RNA"/>
</dbReference>